<proteinExistence type="predicted"/>
<evidence type="ECO:0000313" key="1">
    <source>
        <dbReference type="EMBL" id="GAH50822.1"/>
    </source>
</evidence>
<feature type="non-terminal residue" evidence="1">
    <location>
        <position position="1"/>
    </location>
</feature>
<comment type="caution">
    <text evidence="1">The sequence shown here is derived from an EMBL/GenBank/DDBJ whole genome shotgun (WGS) entry which is preliminary data.</text>
</comment>
<accession>X1G0P3</accession>
<gene>
    <name evidence="1" type="ORF">S03H2_37739</name>
</gene>
<name>X1G0P3_9ZZZZ</name>
<dbReference type="EMBL" id="BARU01023239">
    <property type="protein sequence ID" value="GAH50822.1"/>
    <property type="molecule type" value="Genomic_DNA"/>
</dbReference>
<dbReference type="AlphaFoldDB" id="X1G0P3"/>
<sequence>GTQNLPGMREPVHRFEGFQDFFKTQKSVAYDTDCILDMKDSGTIKTLKKFISSHGNEEFLLEPLGYTVKQGDLEKRSDSTDEAKKFKVRWPNNLEELGDLFGQRAKSKFLTLQNGLALLERLEPSQKFIELMQEKKILIDLSTNRGYYRTLVGTLLEAKALEVLILHLKLESVQGVDLMICKVQEKITEESLAYIWQKVEDRRDRHTSAIFSGYQLTE</sequence>
<reference evidence="1" key="1">
    <citation type="journal article" date="2014" name="Front. Microbiol.">
        <title>High frequency of phylogenetically diverse reductive dehalogenase-homologous genes in deep subseafloor sedimentary metagenomes.</title>
        <authorList>
            <person name="Kawai M."/>
            <person name="Futagami T."/>
            <person name="Toyoda A."/>
            <person name="Takaki Y."/>
            <person name="Nishi S."/>
            <person name="Hori S."/>
            <person name="Arai W."/>
            <person name="Tsubouchi T."/>
            <person name="Morono Y."/>
            <person name="Uchiyama I."/>
            <person name="Ito T."/>
            <person name="Fujiyama A."/>
            <person name="Inagaki F."/>
            <person name="Takami H."/>
        </authorList>
    </citation>
    <scope>NUCLEOTIDE SEQUENCE</scope>
    <source>
        <strain evidence="1">Expedition CK06-06</strain>
    </source>
</reference>
<organism evidence="1">
    <name type="scientific">marine sediment metagenome</name>
    <dbReference type="NCBI Taxonomy" id="412755"/>
    <lineage>
        <taxon>unclassified sequences</taxon>
        <taxon>metagenomes</taxon>
        <taxon>ecological metagenomes</taxon>
    </lineage>
</organism>
<protein>
    <submittedName>
        <fullName evidence="1">Uncharacterized protein</fullName>
    </submittedName>
</protein>